<keyword evidence="3" id="KW-0418">Kinase</keyword>
<dbReference type="Proteomes" id="UP000825072">
    <property type="component" value="Chromosome 1"/>
</dbReference>
<reference evidence="3" key="1">
    <citation type="submission" date="2021-06" db="EMBL/GenBank/DDBJ databases">
        <title>Genome sequence of Cutibacterium modestum strain KB17-24694.</title>
        <authorList>
            <person name="Dekio I."/>
            <person name="Asahina A."/>
            <person name="Nishida M."/>
        </authorList>
    </citation>
    <scope>NUCLEOTIDE SEQUENCE</scope>
    <source>
        <strain evidence="3">KB17-24694</strain>
    </source>
</reference>
<feature type="domain" description="DUF4032" evidence="2">
    <location>
        <begin position="269"/>
        <end position="430"/>
    </location>
</feature>
<evidence type="ECO:0000256" key="1">
    <source>
        <dbReference type="SAM" id="MobiDB-lite"/>
    </source>
</evidence>
<evidence type="ECO:0000313" key="4">
    <source>
        <dbReference type="Proteomes" id="UP000825072"/>
    </source>
</evidence>
<dbReference type="InterPro" id="IPR025111">
    <property type="entry name" value="DUF4032"/>
</dbReference>
<sequence length="506" mass="57517">MTSRSACPKPSIGPRLSEIPLESPLTRPHTTQPECEWQTISVTRFLSAKPDSRLLPLPWSTPLAQWPQERLVALPRGISRHVVRFITIGDDVYAAKEVVEHLAIHEYRLLHDLTRLDTPSVEPIGVITDRVAPNGEPLEPIILTRHLRFSLPYRSLFHSGVRQGTVMRLLDALVVLLVRLHLVGFLWGDISLSNVLFRRDAEAFAAYLVDAETGELHDRLTTGQREHDLQIARTNLYGEFLDLEEGDMLDDALDPLGLVTTIEDRYHDLWNELTAAEEFAGGDYSQVESRVRRLNALGFDVAELDIQTSPDGQRLRIQPKVVDAGHHQRRLLRLTGLDTEEFQARRLLNDLDTFRARNGLQGDDEAVAAHRWLTECFEPVVQQIPPELSRKRELAQFYHEVLDYRWYESQRQQREVPHAEAAQGYVRDILAKLPDEAMSTESVVPVDGSPMRNGHELVNVYDPSLGYVEDEEGDAPYDPWEAHAEVVDVESASRLDIDALRARMKS</sequence>
<keyword evidence="3" id="KW-0808">Transferase</keyword>
<evidence type="ECO:0000259" key="2">
    <source>
        <dbReference type="Pfam" id="PF13224"/>
    </source>
</evidence>
<dbReference type="InterPro" id="IPR011009">
    <property type="entry name" value="Kinase-like_dom_sf"/>
</dbReference>
<gene>
    <name evidence="3" type="ORF">KB1_04230</name>
</gene>
<organism evidence="3 4">
    <name type="scientific">Cutibacterium modestum</name>
    <dbReference type="NCBI Taxonomy" id="2559073"/>
    <lineage>
        <taxon>Bacteria</taxon>
        <taxon>Bacillati</taxon>
        <taxon>Actinomycetota</taxon>
        <taxon>Actinomycetes</taxon>
        <taxon>Propionibacteriales</taxon>
        <taxon>Propionibacteriaceae</taxon>
        <taxon>Cutibacterium</taxon>
    </lineage>
</organism>
<dbReference type="EMBL" id="AP024747">
    <property type="protein sequence ID" value="BCY24433.1"/>
    <property type="molecule type" value="Genomic_DNA"/>
</dbReference>
<dbReference type="GO" id="GO:0016301">
    <property type="term" value="F:kinase activity"/>
    <property type="evidence" value="ECO:0007669"/>
    <property type="project" value="UniProtKB-KW"/>
</dbReference>
<dbReference type="AlphaFoldDB" id="A0AAD1KMG8"/>
<feature type="region of interest" description="Disordered" evidence="1">
    <location>
        <begin position="1"/>
        <end position="33"/>
    </location>
</feature>
<name>A0AAD1KMG8_9ACTN</name>
<proteinExistence type="predicted"/>
<accession>A0AAD1KMG8</accession>
<evidence type="ECO:0000313" key="3">
    <source>
        <dbReference type="EMBL" id="BCY24433.1"/>
    </source>
</evidence>
<protein>
    <submittedName>
        <fullName evidence="3">LPS kinase</fullName>
    </submittedName>
</protein>
<dbReference type="Pfam" id="PF13224">
    <property type="entry name" value="DUF4032"/>
    <property type="match status" value="1"/>
</dbReference>
<dbReference type="SUPFAM" id="SSF56112">
    <property type="entry name" value="Protein kinase-like (PK-like)"/>
    <property type="match status" value="1"/>
</dbReference>